<dbReference type="Pfam" id="PF25362">
    <property type="entry name" value="bPH_11"/>
    <property type="match status" value="1"/>
</dbReference>
<accession>A0ABW3GB61</accession>
<gene>
    <name evidence="3" type="ORF">ACFQ04_18565</name>
</gene>
<sequence length="176" mass="18697">MVRGWRNRGHRQADRIGAFPEVPAAVGAAQVGPHTGLYLGSTIAPSWQDRVAVGDYGDRASAEMSLHPEGILIDRSGANPIWIPRSSVTAIRTERGIAGKVMTADGVLVIRWVLPSGTEIDSGVRADDKGVYPQWIREDPRSHPPTPSPGTEPPPDGPPAAADATTTTDTEEDGHP</sequence>
<proteinExistence type="predicted"/>
<dbReference type="EMBL" id="JBHTIL010000006">
    <property type="protein sequence ID" value="MFD0927751.1"/>
    <property type="molecule type" value="Genomic_DNA"/>
</dbReference>
<reference evidence="4" key="1">
    <citation type="journal article" date="2019" name="Int. J. Syst. Evol. Microbiol.">
        <title>The Global Catalogue of Microorganisms (GCM) 10K type strain sequencing project: providing services to taxonomists for standard genome sequencing and annotation.</title>
        <authorList>
            <consortium name="The Broad Institute Genomics Platform"/>
            <consortium name="The Broad Institute Genome Sequencing Center for Infectious Disease"/>
            <person name="Wu L."/>
            <person name="Ma J."/>
        </authorList>
    </citation>
    <scope>NUCLEOTIDE SEQUENCE [LARGE SCALE GENOMIC DNA]</scope>
    <source>
        <strain evidence="4">CCUG 50873</strain>
    </source>
</reference>
<evidence type="ECO:0000313" key="3">
    <source>
        <dbReference type="EMBL" id="MFD0927751.1"/>
    </source>
</evidence>
<dbReference type="Proteomes" id="UP001597068">
    <property type="component" value="Unassembled WGS sequence"/>
</dbReference>
<keyword evidence="4" id="KW-1185">Reference proteome</keyword>
<comment type="caution">
    <text evidence="3">The sequence shown here is derived from an EMBL/GenBank/DDBJ whole genome shotgun (WGS) entry which is preliminary data.</text>
</comment>
<evidence type="ECO:0000313" key="4">
    <source>
        <dbReference type="Proteomes" id="UP001597068"/>
    </source>
</evidence>
<feature type="domain" description="PH" evidence="2">
    <location>
        <begin position="16"/>
        <end position="138"/>
    </location>
</feature>
<evidence type="ECO:0000256" key="1">
    <source>
        <dbReference type="SAM" id="MobiDB-lite"/>
    </source>
</evidence>
<feature type="region of interest" description="Disordered" evidence="1">
    <location>
        <begin position="130"/>
        <end position="176"/>
    </location>
</feature>
<evidence type="ECO:0000259" key="2">
    <source>
        <dbReference type="Pfam" id="PF25362"/>
    </source>
</evidence>
<protein>
    <submittedName>
        <fullName evidence="3">Transporter</fullName>
    </submittedName>
</protein>
<feature type="compositionally biased region" description="Pro residues" evidence="1">
    <location>
        <begin position="143"/>
        <end position="158"/>
    </location>
</feature>
<organism evidence="3 4">
    <name type="scientific">Williamsia deligens</name>
    <dbReference type="NCBI Taxonomy" id="321325"/>
    <lineage>
        <taxon>Bacteria</taxon>
        <taxon>Bacillati</taxon>
        <taxon>Actinomycetota</taxon>
        <taxon>Actinomycetes</taxon>
        <taxon>Mycobacteriales</taxon>
        <taxon>Nocardiaceae</taxon>
        <taxon>Williamsia</taxon>
    </lineage>
</organism>
<feature type="compositionally biased region" description="Low complexity" evidence="1">
    <location>
        <begin position="159"/>
        <end position="168"/>
    </location>
</feature>
<dbReference type="InterPro" id="IPR057446">
    <property type="entry name" value="PH_bac"/>
</dbReference>
<name>A0ABW3GB61_9NOCA</name>
<dbReference type="RefSeq" id="WP_253648557.1">
    <property type="nucleotide sequence ID" value="NZ_BAAAMO010000001.1"/>
</dbReference>
<feature type="compositionally biased region" description="Basic and acidic residues" evidence="1">
    <location>
        <begin position="130"/>
        <end position="142"/>
    </location>
</feature>